<gene>
    <name evidence="1" type="ORF">HDID_LOCUS5266</name>
</gene>
<name>A0A3P7BC48_HYMDI</name>
<proteinExistence type="predicted"/>
<accession>A0A3P7BC48</accession>
<dbReference type="EMBL" id="UYSG01002551">
    <property type="protein sequence ID" value="VDL57584.1"/>
    <property type="molecule type" value="Genomic_DNA"/>
</dbReference>
<dbReference type="AlphaFoldDB" id="A0A3P7BC48"/>
<evidence type="ECO:0000313" key="2">
    <source>
        <dbReference type="Proteomes" id="UP000274504"/>
    </source>
</evidence>
<organism evidence="1 2">
    <name type="scientific">Hymenolepis diminuta</name>
    <name type="common">Rat tapeworm</name>
    <dbReference type="NCBI Taxonomy" id="6216"/>
    <lineage>
        <taxon>Eukaryota</taxon>
        <taxon>Metazoa</taxon>
        <taxon>Spiralia</taxon>
        <taxon>Lophotrochozoa</taxon>
        <taxon>Platyhelminthes</taxon>
        <taxon>Cestoda</taxon>
        <taxon>Eucestoda</taxon>
        <taxon>Cyclophyllidea</taxon>
        <taxon>Hymenolepididae</taxon>
        <taxon>Hymenolepis</taxon>
    </lineage>
</organism>
<protein>
    <submittedName>
        <fullName evidence="1">Uncharacterized protein</fullName>
    </submittedName>
</protein>
<reference evidence="1 2" key="1">
    <citation type="submission" date="2018-11" db="EMBL/GenBank/DDBJ databases">
        <authorList>
            <consortium name="Pathogen Informatics"/>
        </authorList>
    </citation>
    <scope>NUCLEOTIDE SEQUENCE [LARGE SCALE GENOMIC DNA]</scope>
</reference>
<sequence>MIRQIILHSAYRKYQSFLIINDLDFNETAVNQKRERYEIKRES</sequence>
<evidence type="ECO:0000313" key="1">
    <source>
        <dbReference type="EMBL" id="VDL57584.1"/>
    </source>
</evidence>
<dbReference type="Proteomes" id="UP000274504">
    <property type="component" value="Unassembled WGS sequence"/>
</dbReference>